<feature type="domain" description="Core-binding (CB)" evidence="7">
    <location>
        <begin position="23"/>
        <end position="122"/>
    </location>
</feature>
<dbReference type="Pfam" id="PF00589">
    <property type="entry name" value="Phage_integrase"/>
    <property type="match status" value="1"/>
</dbReference>
<feature type="domain" description="Tyr recombinase" evidence="6">
    <location>
        <begin position="170"/>
        <end position="342"/>
    </location>
</feature>
<dbReference type="InterPro" id="IPR044068">
    <property type="entry name" value="CB"/>
</dbReference>
<dbReference type="EMBL" id="WLZY01000019">
    <property type="protein sequence ID" value="NDL61112.1"/>
    <property type="molecule type" value="Genomic_DNA"/>
</dbReference>
<dbReference type="PANTHER" id="PTHR30349:SF41">
    <property type="entry name" value="INTEGRASE_RECOMBINASE PROTEIN MJ0367-RELATED"/>
    <property type="match status" value="1"/>
</dbReference>
<dbReference type="GO" id="GO:0006310">
    <property type="term" value="P:DNA recombination"/>
    <property type="evidence" value="ECO:0007669"/>
    <property type="project" value="UniProtKB-KW"/>
</dbReference>
<evidence type="ECO:0000313" key="8">
    <source>
        <dbReference type="EMBL" id="NDL61112.1"/>
    </source>
</evidence>
<dbReference type="InterPro" id="IPR050090">
    <property type="entry name" value="Tyrosine_recombinase_XerCD"/>
</dbReference>
<keyword evidence="3 5" id="KW-0238">DNA-binding</keyword>
<organism evidence="8 9">
    <name type="scientific">Phytoactinopolyspora mesophila</name>
    <dbReference type="NCBI Taxonomy" id="2650750"/>
    <lineage>
        <taxon>Bacteria</taxon>
        <taxon>Bacillati</taxon>
        <taxon>Actinomycetota</taxon>
        <taxon>Actinomycetes</taxon>
        <taxon>Jiangellales</taxon>
        <taxon>Jiangellaceae</taxon>
        <taxon>Phytoactinopolyspora</taxon>
    </lineage>
</organism>
<keyword evidence="2" id="KW-0229">DNA integration</keyword>
<evidence type="ECO:0000256" key="1">
    <source>
        <dbReference type="ARBA" id="ARBA00008857"/>
    </source>
</evidence>
<protein>
    <submittedName>
        <fullName evidence="8">Tyrosine-type recombinase/integrase</fullName>
    </submittedName>
</protein>
<dbReference type="Pfam" id="PF02899">
    <property type="entry name" value="Phage_int_SAM_1"/>
    <property type="match status" value="1"/>
</dbReference>
<evidence type="ECO:0000256" key="5">
    <source>
        <dbReference type="PROSITE-ProRule" id="PRU01248"/>
    </source>
</evidence>
<keyword evidence="4" id="KW-0233">DNA recombination</keyword>
<evidence type="ECO:0000256" key="2">
    <source>
        <dbReference type="ARBA" id="ARBA00022908"/>
    </source>
</evidence>
<dbReference type="InterPro" id="IPR011010">
    <property type="entry name" value="DNA_brk_join_enz"/>
</dbReference>
<proteinExistence type="inferred from homology"/>
<dbReference type="InterPro" id="IPR002104">
    <property type="entry name" value="Integrase_catalytic"/>
</dbReference>
<evidence type="ECO:0000259" key="7">
    <source>
        <dbReference type="PROSITE" id="PS51900"/>
    </source>
</evidence>
<evidence type="ECO:0000256" key="3">
    <source>
        <dbReference type="ARBA" id="ARBA00023125"/>
    </source>
</evidence>
<dbReference type="InterPro" id="IPR010998">
    <property type="entry name" value="Integrase_recombinase_N"/>
</dbReference>
<comment type="similarity">
    <text evidence="1">Belongs to the 'phage' integrase family.</text>
</comment>
<dbReference type="Gene3D" id="1.10.150.130">
    <property type="match status" value="1"/>
</dbReference>
<dbReference type="InterPro" id="IPR004107">
    <property type="entry name" value="Integrase_SAM-like_N"/>
</dbReference>
<reference evidence="8 9" key="1">
    <citation type="submission" date="2019-11" db="EMBL/GenBank/DDBJ databases">
        <authorList>
            <person name="Li X.-J."/>
            <person name="Feng X.-M."/>
        </authorList>
    </citation>
    <scope>NUCLEOTIDE SEQUENCE [LARGE SCALE GENOMIC DNA]</scope>
    <source>
        <strain evidence="8 9">XMNu-373</strain>
    </source>
</reference>
<sequence>MAYVQAACPPGGTRTWTVVNEKYEVITVIDEWLESHRNRDHGSPNTVNNYATSLAQWWTFLELRGEADQWNALGAPTLASFLTWLRNGRTSEHVLIPSQKSPSPATLQARLAAVISFYRWHGAMSGVPVIERVMRGPASRRRSHGLLAHLAARSPLRATSLVRVRRPRGARPPVLKPKEWQAILDACAVFNQETGEWTGNLRDRFLFALLQDSGLRLGEALGMRIKDFAALAEALPYVDVVPREDNSNGARVKGMRFRVVYVSHDLRELFTDYVTHMTCRAADEGITITLDSPLFVNLYRPPLMAAMRPETVYDKVNRLKKNGVGPKEWTPHWFRHSHATEL</sequence>
<dbReference type="GO" id="GO:0003677">
    <property type="term" value="F:DNA binding"/>
    <property type="evidence" value="ECO:0007669"/>
    <property type="project" value="UniProtKB-UniRule"/>
</dbReference>
<evidence type="ECO:0000259" key="6">
    <source>
        <dbReference type="PROSITE" id="PS51898"/>
    </source>
</evidence>
<dbReference type="PROSITE" id="PS51898">
    <property type="entry name" value="TYR_RECOMBINASE"/>
    <property type="match status" value="1"/>
</dbReference>
<dbReference type="SUPFAM" id="SSF56349">
    <property type="entry name" value="DNA breaking-rejoining enzymes"/>
    <property type="match status" value="1"/>
</dbReference>
<dbReference type="InterPro" id="IPR013762">
    <property type="entry name" value="Integrase-like_cat_sf"/>
</dbReference>
<comment type="caution">
    <text evidence="8">The sequence shown here is derived from an EMBL/GenBank/DDBJ whole genome shotgun (WGS) entry which is preliminary data.</text>
</comment>
<name>A0A7K3MDN0_9ACTN</name>
<dbReference type="Proteomes" id="UP000460435">
    <property type="component" value="Unassembled WGS sequence"/>
</dbReference>
<dbReference type="GO" id="GO:0015074">
    <property type="term" value="P:DNA integration"/>
    <property type="evidence" value="ECO:0007669"/>
    <property type="project" value="UniProtKB-KW"/>
</dbReference>
<evidence type="ECO:0000313" key="9">
    <source>
        <dbReference type="Proteomes" id="UP000460435"/>
    </source>
</evidence>
<dbReference type="Gene3D" id="1.10.443.10">
    <property type="entry name" value="Intergrase catalytic core"/>
    <property type="match status" value="1"/>
</dbReference>
<keyword evidence="9" id="KW-1185">Reference proteome</keyword>
<accession>A0A7K3MDN0</accession>
<dbReference type="RefSeq" id="WP_162453833.1">
    <property type="nucleotide sequence ID" value="NZ_WLZY01000019.1"/>
</dbReference>
<dbReference type="PANTHER" id="PTHR30349">
    <property type="entry name" value="PHAGE INTEGRASE-RELATED"/>
    <property type="match status" value="1"/>
</dbReference>
<evidence type="ECO:0000256" key="4">
    <source>
        <dbReference type="ARBA" id="ARBA00023172"/>
    </source>
</evidence>
<gene>
    <name evidence="8" type="ORF">F7O44_28995</name>
</gene>
<dbReference type="PROSITE" id="PS51900">
    <property type="entry name" value="CB"/>
    <property type="match status" value="1"/>
</dbReference>
<dbReference type="AlphaFoldDB" id="A0A7K3MDN0"/>